<evidence type="ECO:0008006" key="3">
    <source>
        <dbReference type="Google" id="ProtNLM"/>
    </source>
</evidence>
<reference evidence="1 2" key="1">
    <citation type="submission" date="2015-11" db="EMBL/GenBank/DDBJ databases">
        <title>Whole-Genome Sequence of Candidatus Oderbacter manganicum from the National Park Lower Oder Valley, Germany.</title>
        <authorList>
            <person name="Braun B."/>
            <person name="Liere K."/>
            <person name="Szewzyk U."/>
        </authorList>
    </citation>
    <scope>NUCLEOTIDE SEQUENCE [LARGE SCALE GENOMIC DNA]</scope>
    <source>
        <strain evidence="1 2">OTSz_A_272</strain>
    </source>
</reference>
<dbReference type="AlphaFoldDB" id="A0A1B1AGJ0"/>
<dbReference type="EMBL" id="CP013244">
    <property type="protein sequence ID" value="ANP45670.1"/>
    <property type="molecule type" value="Genomic_DNA"/>
</dbReference>
<protein>
    <recommendedName>
        <fullName evidence="3">HPt domain-containing protein</fullName>
    </recommendedName>
</protein>
<name>A0A1B1AGJ0_9PROT</name>
<dbReference type="STRING" id="1759059.ATE48_06915"/>
<dbReference type="RefSeq" id="WP_066769375.1">
    <property type="nucleotide sequence ID" value="NZ_CP013244.1"/>
</dbReference>
<dbReference type="Proteomes" id="UP000092498">
    <property type="component" value="Chromosome"/>
</dbReference>
<sequence length="150" mass="15971">MSVVRRFYPEVSLRDLIGEPGGIKIGAALEQASANIEMMRDDGMAAIDAKIAKLQSLTANDNLDDLASCYPISDEIFAEAGAFGLTEVSRVAHSLCSLLSAESLLLVPRQAVRVHLEAMVALRSAAISNSPALRTAVLAELTRLSARFAT</sequence>
<proteinExistence type="predicted"/>
<dbReference type="InParanoid" id="A0A1B1AGJ0"/>
<evidence type="ECO:0000313" key="1">
    <source>
        <dbReference type="EMBL" id="ANP45670.1"/>
    </source>
</evidence>
<keyword evidence="2" id="KW-1185">Reference proteome</keyword>
<accession>A0A1B1AGJ0</accession>
<gene>
    <name evidence="1" type="ORF">ATE48_06915</name>
</gene>
<evidence type="ECO:0000313" key="2">
    <source>
        <dbReference type="Proteomes" id="UP000092498"/>
    </source>
</evidence>
<dbReference type="KEGG" id="cbot:ATE48_06915"/>
<organism evidence="1 2">
    <name type="scientific">Candidatus Viadribacter manganicus</name>
    <dbReference type="NCBI Taxonomy" id="1759059"/>
    <lineage>
        <taxon>Bacteria</taxon>
        <taxon>Pseudomonadati</taxon>
        <taxon>Pseudomonadota</taxon>
        <taxon>Alphaproteobacteria</taxon>
        <taxon>Hyphomonadales</taxon>
        <taxon>Hyphomonadaceae</taxon>
        <taxon>Candidatus Viadribacter</taxon>
    </lineage>
</organism>